<reference evidence="1" key="1">
    <citation type="submission" date="2021-08" db="EMBL/GenBank/DDBJ databases">
        <title>Novel anaerobic bacterium isolated from sea squirt in East Sea, Republic of Korea.</title>
        <authorList>
            <person name="Nguyen T.H."/>
            <person name="Li Z."/>
            <person name="Lee Y.-J."/>
            <person name="Ko J."/>
            <person name="Kim S.-G."/>
        </authorList>
    </citation>
    <scope>NUCLEOTIDE SEQUENCE</scope>
    <source>
        <strain evidence="1">KCTC 25031</strain>
    </source>
</reference>
<evidence type="ECO:0000313" key="1">
    <source>
        <dbReference type="EMBL" id="QZE12730.1"/>
    </source>
</evidence>
<gene>
    <name evidence="1" type="ORF">K4L44_09020</name>
</gene>
<accession>A0AC61NBA5</accession>
<proteinExistence type="predicted"/>
<organism evidence="1 2">
    <name type="scientific">Halosquirtibacter laminarini</name>
    <dbReference type="NCBI Taxonomy" id="3374600"/>
    <lineage>
        <taxon>Bacteria</taxon>
        <taxon>Pseudomonadati</taxon>
        <taxon>Bacteroidota</taxon>
        <taxon>Bacteroidia</taxon>
        <taxon>Marinilabiliales</taxon>
        <taxon>Prolixibacteraceae</taxon>
        <taxon>Halosquirtibacter</taxon>
    </lineage>
</organism>
<dbReference type="EMBL" id="CP081303">
    <property type="protein sequence ID" value="QZE12730.1"/>
    <property type="molecule type" value="Genomic_DNA"/>
</dbReference>
<dbReference type="Proteomes" id="UP000826212">
    <property type="component" value="Chromosome"/>
</dbReference>
<name>A0AC61NBA5_9BACT</name>
<protein>
    <submittedName>
        <fullName evidence="1">Uncharacterized protein</fullName>
    </submittedName>
</protein>
<evidence type="ECO:0000313" key="2">
    <source>
        <dbReference type="Proteomes" id="UP000826212"/>
    </source>
</evidence>
<keyword evidence="2" id="KW-1185">Reference proteome</keyword>
<sequence>MKQIIRGLVVLLFLFSISLCNAQSKEDGITYFRSYFKNHTYRDHELKKAKPLETCLSTIQADGSFSDLQSAETDIMDHKKYLNKYSTAQKEVGALTSDAMLRVWRIADAIQRKRISETQIRDVKPKLYQAIVRYGNIELLRGSITASRFHLSCFIIPTSAVNTYFIFFDDMEEVENGTNTDTTLAKVNKTLKDLSYQSWSQPFRNDDTDNHVVSIERFRNHVWWVGGNALAYRSLLPTAAAMSSTPMMDVLSTVAQRSLSSVAQNTIDTDFWTEGITADGAGWGHGRQSIVWGYPIDGTLAALSLLEYFEPTVWKQRLTAENKNAILGYIRGSSWYYYHGFIPTGLGRTGMNYNQTSPSIIKSDKVINKILSKWGQNFGQEELHELEQFHQEAQKKHLAMEGANKEVYNGTRWFYNNDDLIKKNDHSYLFINTASYRTDGTESGITEGDKYNFYTDLGSTIFLKDGGEQMRSVGAWNITSIPGTTVRQNVDPIVARTNWSGYTSALNFSAGATHGAENAVVGYQMEVMDAKMREEGINHDPKDPNPFLYGVRAFKSYFMFHDYMLALGSNIQNIDTTQKGDIWTTIEQTAWDNDIVWWEDIHNIKQASSETTHTFSKDGGKLIGAAQSDKFAYAVLPQWTTGDIILKAEKRKTNWKELNYHNRNRTDMQEEANVFHLYINHGKEVVDGTYAYVVYQGENSAQQAFANNPITILQNSKEIQAAKSNLSEAMGVVFHTANSRLEYDQFTITSDHPAVLLLESVDGQLYITVNDPIVSNDLDSLTLTLNGTLWSQHFDETFITLKLNTGHHAGKPVCYKVDTSGSAVQVEEDIVNSVVPLVQSNSLTFIQEGSDHMIYSKKQMRELSLFNCKGQKLFFNRKDTFETKLPSLQNGIYIVKALLEDGNYETKKIKI</sequence>